<dbReference type="RefSeq" id="WP_135965781.1">
    <property type="nucleotide sequence ID" value="NZ_SRXT01000010.1"/>
</dbReference>
<dbReference type="Proteomes" id="UP000306147">
    <property type="component" value="Unassembled WGS sequence"/>
</dbReference>
<dbReference type="OrthoDB" id="9803617at2"/>
<dbReference type="InterPro" id="IPR011766">
    <property type="entry name" value="TPP_enzyme_TPP-bd"/>
</dbReference>
<dbReference type="SUPFAM" id="SSF53323">
    <property type="entry name" value="Pyruvate-ferredoxin oxidoreductase, PFOR, domain III"/>
    <property type="match status" value="1"/>
</dbReference>
<gene>
    <name evidence="5" type="ORF">E5A73_20815</name>
</gene>
<dbReference type="Gene3D" id="3.40.920.10">
    <property type="entry name" value="Pyruvate-ferredoxin oxidoreductase, PFOR, domain III"/>
    <property type="match status" value="1"/>
</dbReference>
<dbReference type="Pfam" id="PF02775">
    <property type="entry name" value="TPP_enzyme_C"/>
    <property type="match status" value="1"/>
</dbReference>
<proteinExistence type="predicted"/>
<dbReference type="GO" id="GO:0016625">
    <property type="term" value="F:oxidoreductase activity, acting on the aldehyde or oxo group of donors, iron-sulfur protein as acceptor"/>
    <property type="evidence" value="ECO:0007669"/>
    <property type="project" value="UniProtKB-ARBA"/>
</dbReference>
<evidence type="ECO:0000313" key="6">
    <source>
        <dbReference type="Proteomes" id="UP000306147"/>
    </source>
</evidence>
<keyword evidence="5" id="KW-0670">Pyruvate</keyword>
<feature type="domain" description="Pyruvate/ketoisovalerate oxidoreductase catalytic" evidence="2">
    <location>
        <begin position="725"/>
        <end position="910"/>
    </location>
</feature>
<dbReference type="PANTHER" id="PTHR48084:SF3">
    <property type="entry name" value="SUBUNIT OF PYRUVATE:FLAVODOXIN OXIDOREDUCTASE"/>
    <property type="match status" value="1"/>
</dbReference>
<dbReference type="PANTHER" id="PTHR48084">
    <property type="entry name" value="2-OXOGLUTARATE OXIDOREDUCTASE SUBUNIT KORB-RELATED"/>
    <property type="match status" value="1"/>
</dbReference>
<name>A0A4S1X0J2_9SPHN</name>
<keyword evidence="1" id="KW-0560">Oxidoreductase</keyword>
<dbReference type="Gene3D" id="3.40.50.970">
    <property type="match status" value="1"/>
</dbReference>
<dbReference type="InterPro" id="IPR051457">
    <property type="entry name" value="2-oxoacid:Fd_oxidoreductase"/>
</dbReference>
<dbReference type="GO" id="GO:0030976">
    <property type="term" value="F:thiamine pyrophosphate binding"/>
    <property type="evidence" value="ECO:0007669"/>
    <property type="project" value="InterPro"/>
</dbReference>
<dbReference type="NCBIfam" id="NF009589">
    <property type="entry name" value="PRK13030.1"/>
    <property type="match status" value="1"/>
</dbReference>
<dbReference type="AlphaFoldDB" id="A0A4S1X0J2"/>
<evidence type="ECO:0000256" key="1">
    <source>
        <dbReference type="ARBA" id="ARBA00023002"/>
    </source>
</evidence>
<dbReference type="InterPro" id="IPR029061">
    <property type="entry name" value="THDP-binding"/>
</dbReference>
<evidence type="ECO:0000259" key="4">
    <source>
        <dbReference type="Pfam" id="PF20169"/>
    </source>
</evidence>
<dbReference type="SUPFAM" id="SSF52518">
    <property type="entry name" value="Thiamin diphosphate-binding fold (THDP-binding)"/>
    <property type="match status" value="2"/>
</dbReference>
<dbReference type="InterPro" id="IPR019752">
    <property type="entry name" value="Pyrv/ketoisovalerate_OxRed_cat"/>
</dbReference>
<reference evidence="5 6" key="1">
    <citation type="submission" date="2019-04" db="EMBL/GenBank/DDBJ databases">
        <title>Sphingomonas psychrotolerans sp. nov., isolated from soil in the Tianshan Mountains, Xinjiang, China.</title>
        <authorList>
            <person name="Luo Y."/>
            <person name="Sheng H."/>
        </authorList>
    </citation>
    <scope>NUCLEOTIDE SEQUENCE [LARGE SCALE GENOMIC DNA]</scope>
    <source>
        <strain evidence="5 6">ZFGT-11</strain>
    </source>
</reference>
<comment type="caution">
    <text evidence="5">The sequence shown here is derived from an EMBL/GenBank/DDBJ whole genome shotgun (WGS) entry which is preliminary data.</text>
</comment>
<dbReference type="GO" id="GO:0044281">
    <property type="term" value="P:small molecule metabolic process"/>
    <property type="evidence" value="ECO:0007669"/>
    <property type="project" value="UniProtKB-ARBA"/>
</dbReference>
<dbReference type="InterPro" id="IPR002869">
    <property type="entry name" value="Pyrv_flavodox_OxRed_cen"/>
</dbReference>
<dbReference type="InterPro" id="IPR002880">
    <property type="entry name" value="Pyrv_Fd/Flavodoxin_OxRdtase_N"/>
</dbReference>
<dbReference type="CDD" id="cd07034">
    <property type="entry name" value="TPP_PYR_PFOR_IOR-alpha_like"/>
    <property type="match status" value="1"/>
</dbReference>
<dbReference type="GO" id="GO:0045333">
    <property type="term" value="P:cellular respiration"/>
    <property type="evidence" value="ECO:0007669"/>
    <property type="project" value="UniProtKB-ARBA"/>
</dbReference>
<dbReference type="InterPro" id="IPR046667">
    <property type="entry name" value="DUF6537"/>
</dbReference>
<feature type="domain" description="Thiamine pyrophosphate enzyme TPP-binding" evidence="3">
    <location>
        <begin position="454"/>
        <end position="538"/>
    </location>
</feature>
<protein>
    <submittedName>
        <fullName evidence="5">Indolepyruvate ferredoxin oxidoreductase family protein</fullName>
    </submittedName>
</protein>
<feature type="domain" description="DUF6537" evidence="4">
    <location>
        <begin position="927"/>
        <end position="1121"/>
    </location>
</feature>
<dbReference type="EMBL" id="SRXT01000010">
    <property type="protein sequence ID" value="TGX48745.1"/>
    <property type="molecule type" value="Genomic_DNA"/>
</dbReference>
<dbReference type="NCBIfam" id="NF009588">
    <property type="entry name" value="PRK13029.1"/>
    <property type="match status" value="1"/>
</dbReference>
<dbReference type="Pfam" id="PF20169">
    <property type="entry name" value="DUF6537"/>
    <property type="match status" value="1"/>
</dbReference>
<evidence type="ECO:0000313" key="5">
    <source>
        <dbReference type="EMBL" id="TGX48745.1"/>
    </source>
</evidence>
<sequence>MSTDAICLENRYRLDAGRVLISGAQALVRLPIVQRALDRRQGLNTAGYISGYRGSPLGGYDDALWKAADALAESGIVFHPGVNEDLALTAVAGTQQIDFIPGKRVDGVFALWYGKGPGVDRSGDAIKHANLHGVSPQGGVVLIYGDDHTGKSSTTAHQSDLTLASWGVPTLYPSNVTEILQMGLAAIAMSRHSGLLVGLKLVNETAEATEAVDLLPPPDFVLPEASEVEGGVHIRPEVMATQRQDARLVRHKLPMAAAFARANRLDRIALGAEQPEFLIGTAGKAYPDVIAALDLLGIDDAAARRLGIGVYKIALLYPLDPAGLQDAAAQAREICFVEEKRPHAETQAMAQLYALERRPRITGKRKPDGSALLPEDMPLDATIVALALAERLDANFPGIAKQVPAFAEAAGTLRARFADVRPQLPVAARRPAFCPGCPHNLSTKVPHGSFGATGIGCHSMALFHPERNPIPMGHMGAEGANWIGLSAFTDTQHIFQNLGDGTYNHSGSLAIRAAVRAGTTITYKILFNDAVAMTGGQPVEGDLTVARIVEQVRAEGVERIVVLSEDPDRFAEEPLPRGTELRHRDELALAQKALREVPGVTVLIYDQVCAAEKRRRRKIGAFPDPDRRTFINALVCEGCGDCSTVSNCLAIQPLETELGRKRRIDQSACNKDFSCVAGFCPSFVTVEGGKPRKAPRETAGADAALPDPIFRVAADHFDMMIAGIGGTGVVTIGAVLGMAAQIDGLHANLFDMTGLSQKGGAVFSHVRLRRDPAAVVSAKIGTREADLVLGCDLIAAVHPEVLSTIAEGSLVIGNSDTSATATFQTNRDAAIDPAALLAPLTAAAGEPPATLHASQLATRLFGDSIGANMILLGFAWQRGGVPLSRAAIVKAIELNKRAVASNLAAFEAGRRAALEVPEPEVAAETLDAFLQRRSEDLTQYWNARYARRFDDLMARIRTASDTVPGGEDFAWATARSAFKLMAYKDEYEVGRLYTDGRFRAALEGEFEGTRALKVHLAPPILSRIDPRTGHPRKRSFGAWIFPLLSLLAALKPLRETLFDPFGRTAERRLERDLRDAYLARVEALCAALAPDTLADAVRIARAPLAVRGFGHVKAPAAEALLAELRG</sequence>
<dbReference type="Pfam" id="PF01558">
    <property type="entry name" value="POR"/>
    <property type="match status" value="1"/>
</dbReference>
<accession>A0A4S1X0J2</accession>
<keyword evidence="6" id="KW-1185">Reference proteome</keyword>
<organism evidence="5 6">
    <name type="scientific">Sphingomonas gei</name>
    <dbReference type="NCBI Taxonomy" id="1395960"/>
    <lineage>
        <taxon>Bacteria</taxon>
        <taxon>Pseudomonadati</taxon>
        <taxon>Pseudomonadota</taxon>
        <taxon>Alphaproteobacteria</taxon>
        <taxon>Sphingomonadales</taxon>
        <taxon>Sphingomonadaceae</taxon>
        <taxon>Sphingomonas</taxon>
    </lineage>
</organism>
<evidence type="ECO:0000259" key="3">
    <source>
        <dbReference type="Pfam" id="PF02775"/>
    </source>
</evidence>
<evidence type="ECO:0000259" key="2">
    <source>
        <dbReference type="Pfam" id="PF01558"/>
    </source>
</evidence>